<feature type="signal peptide" evidence="1">
    <location>
        <begin position="1"/>
        <end position="27"/>
    </location>
</feature>
<keyword evidence="3" id="KW-1185">Reference proteome</keyword>
<accession>A0AAW0C8D8</accession>
<dbReference type="Proteomes" id="UP001362999">
    <property type="component" value="Unassembled WGS sequence"/>
</dbReference>
<name>A0AAW0C8D8_9AGAR</name>
<organism evidence="2 3">
    <name type="scientific">Favolaschia claudopus</name>
    <dbReference type="NCBI Taxonomy" id="2862362"/>
    <lineage>
        <taxon>Eukaryota</taxon>
        <taxon>Fungi</taxon>
        <taxon>Dikarya</taxon>
        <taxon>Basidiomycota</taxon>
        <taxon>Agaricomycotina</taxon>
        <taxon>Agaricomycetes</taxon>
        <taxon>Agaricomycetidae</taxon>
        <taxon>Agaricales</taxon>
        <taxon>Marasmiineae</taxon>
        <taxon>Mycenaceae</taxon>
        <taxon>Favolaschia</taxon>
    </lineage>
</organism>
<comment type="caution">
    <text evidence="2">The sequence shown here is derived from an EMBL/GenBank/DDBJ whole genome shotgun (WGS) entry which is preliminary data.</text>
</comment>
<dbReference type="EMBL" id="JAWWNJ010000020">
    <property type="protein sequence ID" value="KAK7035138.1"/>
    <property type="molecule type" value="Genomic_DNA"/>
</dbReference>
<proteinExistence type="predicted"/>
<evidence type="ECO:0000313" key="2">
    <source>
        <dbReference type="EMBL" id="KAK7035138.1"/>
    </source>
</evidence>
<keyword evidence="1" id="KW-0732">Signal</keyword>
<evidence type="ECO:0000313" key="3">
    <source>
        <dbReference type="Proteomes" id="UP001362999"/>
    </source>
</evidence>
<sequence length="79" mass="8145">MQSTTIALSLGALSFILLRTIFRKAKGSLPPGPPGLPLIGNVLDMPSTMECVTRVVIDSFLGAKEEGGQRLGGAAGCES</sequence>
<reference evidence="2 3" key="1">
    <citation type="journal article" date="2024" name="J Genomics">
        <title>Draft genome sequencing and assembly of Favolaschia claudopus CIRM-BRFM 2984 isolated from oak limbs.</title>
        <authorList>
            <person name="Navarro D."/>
            <person name="Drula E."/>
            <person name="Chaduli D."/>
            <person name="Cazenave R."/>
            <person name="Ahrendt S."/>
            <person name="Wang J."/>
            <person name="Lipzen A."/>
            <person name="Daum C."/>
            <person name="Barry K."/>
            <person name="Grigoriev I.V."/>
            <person name="Favel A."/>
            <person name="Rosso M.N."/>
            <person name="Martin F."/>
        </authorList>
    </citation>
    <scope>NUCLEOTIDE SEQUENCE [LARGE SCALE GENOMIC DNA]</scope>
    <source>
        <strain evidence="2 3">CIRM-BRFM 2984</strain>
    </source>
</reference>
<evidence type="ECO:0000256" key="1">
    <source>
        <dbReference type="SAM" id="SignalP"/>
    </source>
</evidence>
<protein>
    <submittedName>
        <fullName evidence="2">Uncharacterized protein</fullName>
    </submittedName>
</protein>
<dbReference type="AlphaFoldDB" id="A0AAW0C8D8"/>
<gene>
    <name evidence="2" type="ORF">R3P38DRAFT_3493942</name>
</gene>
<feature type="chain" id="PRO_5043676347" evidence="1">
    <location>
        <begin position="28"/>
        <end position="79"/>
    </location>
</feature>